<comment type="caution">
    <text evidence="2">The sequence shown here is derived from an EMBL/GenBank/DDBJ whole genome shotgun (WGS) entry which is preliminary data.</text>
</comment>
<organism evidence="2 3">
    <name type="scientific">Phytophthora pseudosyringae</name>
    <dbReference type="NCBI Taxonomy" id="221518"/>
    <lineage>
        <taxon>Eukaryota</taxon>
        <taxon>Sar</taxon>
        <taxon>Stramenopiles</taxon>
        <taxon>Oomycota</taxon>
        <taxon>Peronosporomycetes</taxon>
        <taxon>Peronosporales</taxon>
        <taxon>Peronosporaceae</taxon>
        <taxon>Phytophthora</taxon>
    </lineage>
</organism>
<evidence type="ECO:0000313" key="2">
    <source>
        <dbReference type="EMBL" id="KAG7378303.1"/>
    </source>
</evidence>
<gene>
    <name evidence="2" type="ORF">PHYPSEUDO_010260</name>
</gene>
<accession>A0A8T1VDI9</accession>
<keyword evidence="3" id="KW-1185">Reference proteome</keyword>
<proteinExistence type="predicted"/>
<reference evidence="2" key="1">
    <citation type="submission" date="2021-02" db="EMBL/GenBank/DDBJ databases">
        <authorList>
            <person name="Palmer J.M."/>
        </authorList>
    </citation>
    <scope>NUCLEOTIDE SEQUENCE</scope>
    <source>
        <strain evidence="2">SCRP734</strain>
    </source>
</reference>
<dbReference type="EMBL" id="JAGDFM010000435">
    <property type="protein sequence ID" value="KAG7378303.1"/>
    <property type="molecule type" value="Genomic_DNA"/>
</dbReference>
<feature type="compositionally biased region" description="Basic residues" evidence="1">
    <location>
        <begin position="25"/>
        <end position="40"/>
    </location>
</feature>
<feature type="compositionally biased region" description="Basic and acidic residues" evidence="1">
    <location>
        <begin position="41"/>
        <end position="53"/>
    </location>
</feature>
<protein>
    <submittedName>
        <fullName evidence="2">Uncharacterized protein</fullName>
    </submittedName>
</protein>
<dbReference type="Proteomes" id="UP000694044">
    <property type="component" value="Unassembled WGS sequence"/>
</dbReference>
<dbReference type="AlphaFoldDB" id="A0A8T1VDI9"/>
<evidence type="ECO:0000313" key="3">
    <source>
        <dbReference type="Proteomes" id="UP000694044"/>
    </source>
</evidence>
<sequence length="113" mass="12973">MARRMDTNNESLELTPRESDTSRSKAGKKRTRSKHGKRKSHEYERKDDEVGRRVRASLEGESERIGEGHALLGQETHASDATALECSGDFRLEMPRQKFQDVLAVETWCVFHE</sequence>
<feature type="region of interest" description="Disordered" evidence="1">
    <location>
        <begin position="1"/>
        <end position="53"/>
    </location>
</feature>
<name>A0A8T1VDI9_9STRA</name>
<evidence type="ECO:0000256" key="1">
    <source>
        <dbReference type="SAM" id="MobiDB-lite"/>
    </source>
</evidence>